<evidence type="ECO:0000313" key="1">
    <source>
        <dbReference type="EMBL" id="APA15235.1"/>
    </source>
</evidence>
<proteinExistence type="predicted"/>
<protein>
    <submittedName>
        <fullName evidence="1">Uncharacterized protein</fullName>
    </submittedName>
</protein>
<dbReference type="RefSeq" id="XP_001590090.1">
    <property type="nucleotide sequence ID" value="XM_001590040.1"/>
</dbReference>
<dbReference type="VEuPathDB" id="FungiDB:sscle_14g100050"/>
<accession>A0A1D9QJV6</accession>
<dbReference type="Proteomes" id="UP000177798">
    <property type="component" value="Chromosome 14"/>
</dbReference>
<sequence length="54" mass="5827">MALRTIALELQRAFITANESLSIGSALQFGDIVAVLHGIETPHIPRPVNNSIET</sequence>
<name>A0A1D9QJV6_SCLS1</name>
<organism evidence="1 2">
    <name type="scientific">Sclerotinia sclerotiorum (strain ATCC 18683 / 1980 / Ss-1)</name>
    <name type="common">White mold</name>
    <name type="synonym">Whetzelinia sclerotiorum</name>
    <dbReference type="NCBI Taxonomy" id="665079"/>
    <lineage>
        <taxon>Eukaryota</taxon>
        <taxon>Fungi</taxon>
        <taxon>Dikarya</taxon>
        <taxon>Ascomycota</taxon>
        <taxon>Pezizomycotina</taxon>
        <taxon>Leotiomycetes</taxon>
        <taxon>Helotiales</taxon>
        <taxon>Sclerotiniaceae</taxon>
        <taxon>Sclerotinia</taxon>
    </lineage>
</organism>
<dbReference type="AlphaFoldDB" id="A0A1D9QJV6"/>
<reference evidence="2" key="1">
    <citation type="journal article" date="2017" name="Genome Biol. Evol.">
        <title>The complete genome sequence of the phytopathogenic fungus Sclerotinia sclerotiorum reveals insights into the genome architecture of broad host range pathogens.</title>
        <authorList>
            <person name="Derbyshire M."/>
            <person name="Denton-Giles M."/>
            <person name="Hegedus D."/>
            <person name="Seifbarghy S."/>
            <person name="Rollins J."/>
            <person name="van Kan J."/>
            <person name="Seidl M.F."/>
            <person name="Faino L."/>
            <person name="Mbengue M."/>
            <person name="Navaud O."/>
            <person name="Raffaele S."/>
            <person name="Hammond-Kosack K."/>
            <person name="Heard S."/>
            <person name="Oliver R."/>
        </authorList>
    </citation>
    <scope>NUCLEOTIDE SEQUENCE [LARGE SCALE GENOMIC DNA]</scope>
    <source>
        <strain evidence="2">ATCC 18683 / 1980 / Ss-1</strain>
    </source>
</reference>
<gene>
    <name evidence="1" type="ORF">sscle_14g100050</name>
</gene>
<dbReference type="OrthoDB" id="3598674at2759"/>
<dbReference type="KEGG" id="ssl:SS1G_08854"/>
<dbReference type="EMBL" id="CP017827">
    <property type="protein sequence ID" value="APA15235.1"/>
    <property type="molecule type" value="Genomic_DNA"/>
</dbReference>
<evidence type="ECO:0000313" key="2">
    <source>
        <dbReference type="Proteomes" id="UP000177798"/>
    </source>
</evidence>